<keyword evidence="2" id="KW-1185">Reference proteome</keyword>
<name>A0A9R0RD79_TRITD</name>
<dbReference type="EMBL" id="LT934115">
    <property type="protein sequence ID" value="VAH57796.1"/>
    <property type="molecule type" value="Genomic_DNA"/>
</dbReference>
<dbReference type="Gramene" id="TRITD3Av1G033670.1">
    <property type="protein sequence ID" value="TRITD3Av1G033670.1"/>
    <property type="gene ID" value="TRITD3Av1G033670"/>
</dbReference>
<reference evidence="1 2" key="1">
    <citation type="submission" date="2017-09" db="EMBL/GenBank/DDBJ databases">
        <authorList>
            <consortium name="International Durum Wheat Genome Sequencing Consortium (IDWGSC)"/>
            <person name="Milanesi L."/>
        </authorList>
    </citation>
    <scope>NUCLEOTIDE SEQUENCE [LARGE SCALE GENOMIC DNA]</scope>
    <source>
        <strain evidence="2">cv. Svevo</strain>
    </source>
</reference>
<gene>
    <name evidence="1" type="ORF">TRITD_3Av1G033670</name>
</gene>
<dbReference type="PANTHER" id="PTHR46247:SF2">
    <property type="entry name" value="CRS2-ASSOCIATED FACTOR 1, MITOCHONDRIAL"/>
    <property type="match status" value="1"/>
</dbReference>
<dbReference type="SUPFAM" id="SSF75471">
    <property type="entry name" value="YhbY-like"/>
    <property type="match status" value="1"/>
</dbReference>
<dbReference type="PANTHER" id="PTHR46247">
    <property type="entry name" value="CRS2-ASSOCIATED FACTOR 1, CHLOROPLASTIC"/>
    <property type="match status" value="1"/>
</dbReference>
<proteinExistence type="predicted"/>
<evidence type="ECO:0000313" key="2">
    <source>
        <dbReference type="Proteomes" id="UP000324705"/>
    </source>
</evidence>
<protein>
    <submittedName>
        <fullName evidence="1">Uncharacterized protein</fullName>
    </submittedName>
</protein>
<dbReference type="InterPro" id="IPR044599">
    <property type="entry name" value="CAF1P_plant"/>
</dbReference>
<organism evidence="1 2">
    <name type="scientific">Triticum turgidum subsp. durum</name>
    <name type="common">Durum wheat</name>
    <name type="synonym">Triticum durum</name>
    <dbReference type="NCBI Taxonomy" id="4567"/>
    <lineage>
        <taxon>Eukaryota</taxon>
        <taxon>Viridiplantae</taxon>
        <taxon>Streptophyta</taxon>
        <taxon>Embryophyta</taxon>
        <taxon>Tracheophyta</taxon>
        <taxon>Spermatophyta</taxon>
        <taxon>Magnoliopsida</taxon>
        <taxon>Liliopsida</taxon>
        <taxon>Poales</taxon>
        <taxon>Poaceae</taxon>
        <taxon>BOP clade</taxon>
        <taxon>Pooideae</taxon>
        <taxon>Triticodae</taxon>
        <taxon>Triticeae</taxon>
        <taxon>Triticinae</taxon>
        <taxon>Triticum</taxon>
    </lineage>
</organism>
<sequence>MHSGARAPRSCWRSAVCLTNHAHFTAKNGYHASFVPMVQDGFLADKLVRIDCKGLPKSDYRKIGVKLRDIVPCILVSFDKELLFGGGKTMMKAYRIMCTRHSLQFFN</sequence>
<accession>A0A9R0RD79</accession>
<dbReference type="Proteomes" id="UP000324705">
    <property type="component" value="Chromosome 3A"/>
</dbReference>
<evidence type="ECO:0000313" key="1">
    <source>
        <dbReference type="EMBL" id="VAH57796.1"/>
    </source>
</evidence>
<dbReference type="InterPro" id="IPR035920">
    <property type="entry name" value="YhbY-like_sf"/>
</dbReference>
<dbReference type="AlphaFoldDB" id="A0A9R0RD79"/>
<dbReference type="GO" id="GO:0000373">
    <property type="term" value="P:Group II intron splicing"/>
    <property type="evidence" value="ECO:0007669"/>
    <property type="project" value="InterPro"/>
</dbReference>